<evidence type="ECO:0000313" key="3">
    <source>
        <dbReference type="Proteomes" id="UP000282759"/>
    </source>
</evidence>
<dbReference type="Gene3D" id="3.50.50.60">
    <property type="entry name" value="FAD/NAD(P)-binding domain"/>
    <property type="match status" value="1"/>
</dbReference>
<dbReference type="Proteomes" id="UP000282759">
    <property type="component" value="Unassembled WGS sequence"/>
</dbReference>
<dbReference type="OrthoDB" id="9766816at2"/>
<gene>
    <name evidence="2" type="ORF">EOD41_10325</name>
</gene>
<proteinExistence type="predicted"/>
<dbReference type="InterPro" id="IPR002938">
    <property type="entry name" value="FAD-bd"/>
</dbReference>
<dbReference type="InterPro" id="IPR051704">
    <property type="entry name" value="FAD_aromatic-hydroxylase"/>
</dbReference>
<dbReference type="RefSeq" id="WP_127704722.1">
    <property type="nucleotide sequence ID" value="NZ_SACK01000003.1"/>
</dbReference>
<accession>A0A437MTU2</accession>
<dbReference type="GO" id="GO:0004497">
    <property type="term" value="F:monooxygenase activity"/>
    <property type="evidence" value="ECO:0007669"/>
    <property type="project" value="UniProtKB-KW"/>
</dbReference>
<feature type="domain" description="FAD-binding" evidence="1">
    <location>
        <begin position="9"/>
        <end position="346"/>
    </location>
</feature>
<dbReference type="AlphaFoldDB" id="A0A437MTU2"/>
<keyword evidence="3" id="KW-1185">Reference proteome</keyword>
<dbReference type="EMBL" id="SACK01000003">
    <property type="protein sequence ID" value="RVU01010.1"/>
    <property type="molecule type" value="Genomic_DNA"/>
</dbReference>
<comment type="caution">
    <text evidence="2">The sequence shown here is derived from an EMBL/GenBank/DDBJ whole genome shotgun (WGS) entry which is preliminary data.</text>
</comment>
<dbReference type="Pfam" id="PF01494">
    <property type="entry name" value="FAD_binding_3"/>
    <property type="match status" value="1"/>
</dbReference>
<dbReference type="Gene3D" id="3.30.9.10">
    <property type="entry name" value="D-Amino Acid Oxidase, subunit A, domain 2"/>
    <property type="match status" value="1"/>
</dbReference>
<keyword evidence="2" id="KW-0560">Oxidoreductase</keyword>
<reference evidence="2 3" key="1">
    <citation type="submission" date="2019-01" db="EMBL/GenBank/DDBJ databases">
        <authorList>
            <person name="Chen W.-M."/>
        </authorList>
    </citation>
    <scope>NUCLEOTIDE SEQUENCE [LARGE SCALE GENOMIC DNA]</scope>
    <source>
        <strain evidence="2 3">YBJ-36</strain>
    </source>
</reference>
<evidence type="ECO:0000259" key="1">
    <source>
        <dbReference type="Pfam" id="PF01494"/>
    </source>
</evidence>
<dbReference type="SUPFAM" id="SSF51905">
    <property type="entry name" value="FAD/NAD(P)-binding domain"/>
    <property type="match status" value="1"/>
</dbReference>
<dbReference type="GO" id="GO:0071949">
    <property type="term" value="F:FAD binding"/>
    <property type="evidence" value="ECO:0007669"/>
    <property type="project" value="InterPro"/>
</dbReference>
<dbReference type="PANTHER" id="PTHR46865">
    <property type="entry name" value="OXIDOREDUCTASE-RELATED"/>
    <property type="match status" value="1"/>
</dbReference>
<keyword evidence="2" id="KW-0503">Monooxygenase</keyword>
<dbReference type="PRINTS" id="PR00420">
    <property type="entry name" value="RNGMNOXGNASE"/>
</dbReference>
<evidence type="ECO:0000313" key="2">
    <source>
        <dbReference type="EMBL" id="RVU01010.1"/>
    </source>
</evidence>
<protein>
    <submittedName>
        <fullName evidence="2">FAD-binding monooxygenase</fullName>
    </submittedName>
</protein>
<dbReference type="InterPro" id="IPR036188">
    <property type="entry name" value="FAD/NAD-bd_sf"/>
</dbReference>
<name>A0A437MTU2_9SPHI</name>
<dbReference type="PANTHER" id="PTHR46865:SF2">
    <property type="entry name" value="MONOOXYGENASE"/>
    <property type="match status" value="1"/>
</dbReference>
<organism evidence="2 3">
    <name type="scientific">Mucilaginibacter limnophilus</name>
    <dbReference type="NCBI Taxonomy" id="1932778"/>
    <lineage>
        <taxon>Bacteria</taxon>
        <taxon>Pseudomonadati</taxon>
        <taxon>Bacteroidota</taxon>
        <taxon>Sphingobacteriia</taxon>
        <taxon>Sphingobacteriales</taxon>
        <taxon>Sphingobacteriaceae</taxon>
        <taxon>Mucilaginibacter</taxon>
    </lineage>
</organism>
<sequence>MKAIKDQRILVSGASIAGLSTAWWLDHIGYQVTVVETAAAPRTAGGAVDLTAEAVHITKRMGLYEQFKSHQLGVDRVEFKNADDVTEGSMVLNDAKNEQVAESEQIEIERDKFVEVMLIALGERVEFLFSDSVTALKEQDDAMFVSFKHAAPRTFDLVIGCDGSHSNVRKHWFGPENNYTVFLGAYFSISIVPGLLVPERTMQMYRIPYRSVMLNAYNGKTDIVFTYISEQEVTYDYRDAVQQQQMITDQFAGKGWRINELLEEVNRSGNFYFDKFCQIKMPCWSKGREALVGDAAYCASPAAGQGGSLSVLGAAAVAEALQQHEGDYRAAFKAYEAKLRPFIENVQAMAESNVKENFMLKTDDEIRERNREARLF</sequence>